<evidence type="ECO:0000313" key="8">
    <source>
        <dbReference type="Proteomes" id="UP000005640"/>
    </source>
</evidence>
<dbReference type="GO" id="GO:0006508">
    <property type="term" value="P:proteolysis"/>
    <property type="evidence" value="ECO:0007669"/>
    <property type="project" value="UniProtKB-KW"/>
</dbReference>
<feature type="signal peptide" evidence="5">
    <location>
        <begin position="1"/>
        <end position="21"/>
    </location>
</feature>
<dbReference type="PROSITE" id="PS00134">
    <property type="entry name" value="TRYPSIN_HIS"/>
    <property type="match status" value="1"/>
</dbReference>
<dbReference type="InterPro" id="IPR043504">
    <property type="entry name" value="Peptidase_S1_PA_chymotrypsin"/>
</dbReference>
<evidence type="ECO:0000313" key="7">
    <source>
        <dbReference type="Ensembl" id="ENSP00000518528.1"/>
    </source>
</evidence>
<keyword evidence="5" id="KW-0732">Signal</keyword>
<dbReference type="HGNC" id="HGNC:37321">
    <property type="gene designation" value="PRSS51"/>
</dbReference>
<feature type="chain" id="PRO_5041303257" evidence="5">
    <location>
        <begin position="22"/>
        <end position="115"/>
    </location>
</feature>
<reference evidence="7 8" key="2">
    <citation type="journal article" date="2004" name="Nature">
        <title>Finishing the euchromatic sequence of the human genome.</title>
        <authorList>
            <consortium name="International Human Genome Sequencing Consortium"/>
        </authorList>
    </citation>
    <scope>NUCLEOTIDE SEQUENCE [LARGE SCALE GENOMIC DNA]</scope>
</reference>
<keyword evidence="4" id="KW-1015">Disulfide bond</keyword>
<dbReference type="InterPro" id="IPR001254">
    <property type="entry name" value="Trypsin_dom"/>
</dbReference>
<dbReference type="OpenTargets" id="ENSG00000253649"/>
<organism evidence="7 8">
    <name type="scientific">Homo sapiens</name>
    <name type="common">Human</name>
    <dbReference type="NCBI Taxonomy" id="9606"/>
    <lineage>
        <taxon>Eukaryota</taxon>
        <taxon>Metazoa</taxon>
        <taxon>Chordata</taxon>
        <taxon>Craniata</taxon>
        <taxon>Vertebrata</taxon>
        <taxon>Euteleostomi</taxon>
        <taxon>Mammalia</taxon>
        <taxon>Eutheria</taxon>
        <taxon>Euarchontoglires</taxon>
        <taxon>Primates</taxon>
        <taxon>Haplorrhini</taxon>
        <taxon>Catarrhini</taxon>
        <taxon>Hominidae</taxon>
        <taxon>Homo</taxon>
    </lineage>
</organism>
<evidence type="ECO:0000256" key="1">
    <source>
        <dbReference type="ARBA" id="ARBA00022670"/>
    </source>
</evidence>
<reference evidence="7 8" key="3">
    <citation type="journal article" date="2006" name="Nature">
        <title>DNA sequence and analysis of human chromosome 8.</title>
        <authorList>
            <person name="Nusbaum C."/>
            <person name="Mikkelsen T.S."/>
            <person name="Zody M.C."/>
            <person name="Asakawa S."/>
            <person name="Taudien S."/>
            <person name="Garber M."/>
            <person name="Kodira C.D."/>
            <person name="Schueler M.G."/>
            <person name="Shimizu A."/>
            <person name="Whittaker C.A."/>
            <person name="Chang J.L."/>
            <person name="Cuomo C.A."/>
            <person name="Dewar K."/>
            <person name="FitzGerald M.G."/>
            <person name="Yang X."/>
            <person name="Allen N.R."/>
            <person name="Anderson S."/>
            <person name="Asakawa T."/>
            <person name="Blechschmidt K."/>
            <person name="Bloom T."/>
            <person name="Borowsky M.L."/>
            <person name="Butler J."/>
            <person name="Cook A."/>
            <person name="Corum B."/>
            <person name="DeArellano K."/>
            <person name="DeCaprio D."/>
            <person name="Dooley K.T."/>
            <person name="Dorris L.III."/>
            <person name="Engels R."/>
            <person name="Glockner G."/>
            <person name="Hafez N."/>
            <person name="Hagopian D.S."/>
            <person name="Hall J.L."/>
            <person name="Ishikawa S.K."/>
            <person name="Jaffe D.B."/>
            <person name="Kamat A."/>
            <person name="Kudoh J."/>
            <person name="Lehmann R."/>
            <person name="Lokitsang T."/>
            <person name="Macdonald P."/>
            <person name="Major J.E."/>
            <person name="Matthews C.D."/>
            <person name="Mauceli E."/>
            <person name="Menzel U."/>
            <person name="Mihalev A.H."/>
            <person name="Minoshima S."/>
            <person name="Murayama Y."/>
            <person name="Naylor J.W."/>
            <person name="Nicol R."/>
            <person name="Nguyen C."/>
            <person name="O'Leary S.B."/>
            <person name="O'Neill K."/>
            <person name="Parker S.C."/>
            <person name="Polley A."/>
            <person name="Raymond C.K."/>
            <person name="Reichwald K."/>
            <person name="Rodriguez J."/>
            <person name="Sasaki T."/>
            <person name="Schilhabel M."/>
            <person name="Siddiqui R."/>
            <person name="Smith C.L."/>
            <person name="Sneddon T.P."/>
            <person name="Talamas J.A."/>
            <person name="Tenzin P."/>
            <person name="Topham K."/>
            <person name="Venkataraman V."/>
            <person name="Wen G."/>
            <person name="Yamazaki S."/>
            <person name="Young S.K."/>
            <person name="Zeng Q."/>
            <person name="Zimmer A.R."/>
            <person name="Rosenthal A."/>
            <person name="Birren B.W."/>
            <person name="Platzer M."/>
            <person name="Shimizu N."/>
            <person name="Lander E.S."/>
        </authorList>
    </citation>
    <scope>NUCLEOTIDE SEQUENCE [LARGE SCALE GENOMIC DNA]</scope>
</reference>
<dbReference type="FunFam" id="2.40.10.10:FF:000068">
    <property type="entry name" value="transmembrane protease serine 2"/>
    <property type="match status" value="1"/>
</dbReference>
<evidence type="ECO:0000256" key="3">
    <source>
        <dbReference type="ARBA" id="ARBA00022825"/>
    </source>
</evidence>
<dbReference type="AlphaFoldDB" id="A0AA34QVK3"/>
<dbReference type="GO" id="GO:0004252">
    <property type="term" value="F:serine-type endopeptidase activity"/>
    <property type="evidence" value="ECO:0007669"/>
    <property type="project" value="InterPro"/>
</dbReference>
<dbReference type="PANTHER" id="PTHR24252:SF8">
    <property type="entry name" value="ACROSIN"/>
    <property type="match status" value="1"/>
</dbReference>
<protein>
    <submittedName>
        <fullName evidence="7">Serine protease 51</fullName>
    </submittedName>
</protein>
<dbReference type="InterPro" id="IPR009003">
    <property type="entry name" value="Peptidase_S1_PA"/>
</dbReference>
<feature type="domain" description="Peptidase S1" evidence="6">
    <location>
        <begin position="1"/>
        <end position="115"/>
    </location>
</feature>
<dbReference type="EMBL" id="AC104964">
    <property type="status" value="NOT_ANNOTATED_CDS"/>
    <property type="molecule type" value="Genomic_DNA"/>
</dbReference>
<dbReference type="Gene3D" id="2.40.10.10">
    <property type="entry name" value="Trypsin-like serine proteases"/>
    <property type="match status" value="1"/>
</dbReference>
<reference evidence="7" key="5">
    <citation type="submission" date="2025-09" db="UniProtKB">
        <authorList>
            <consortium name="Ensembl"/>
        </authorList>
    </citation>
    <scope>IDENTIFICATION</scope>
</reference>
<sequence length="115" mass="13536">MSRKHLCGGSILHWWWVLTAAHCFRRTLLDMAVVNVTVVMGTRTFSNIHSERKQVQKVIIHKDYKPPQLDSDLSLLLLATPVQFSNFKMPVCLQEEERTWDWCWMAQWVTTNGYE</sequence>
<dbReference type="PANTHER" id="PTHR24252">
    <property type="entry name" value="ACROSIN-RELATED"/>
    <property type="match status" value="1"/>
</dbReference>
<keyword evidence="3" id="KW-0720">Serine protease</keyword>
<gene>
    <name evidence="7" type="primary">PRSS51</name>
</gene>
<name>A0AA34QVK3_HUMAN</name>
<dbReference type="Ensembl" id="ENST00000523024.2">
    <property type="protein sequence ID" value="ENSP00000518528.1"/>
    <property type="gene ID" value="ENSG00000253649.6"/>
</dbReference>
<dbReference type="InterPro" id="IPR001314">
    <property type="entry name" value="Peptidase_S1A"/>
</dbReference>
<keyword evidence="2" id="KW-0378">Hydrolase</keyword>
<dbReference type="Pfam" id="PF00089">
    <property type="entry name" value="Trypsin"/>
    <property type="match status" value="1"/>
</dbReference>
<accession>A0AA34QVK3</accession>
<dbReference type="Proteomes" id="UP000005640">
    <property type="component" value="Chromosome 8"/>
</dbReference>
<keyword evidence="1" id="KW-0645">Protease</keyword>
<dbReference type="SMR" id="A0AA34QVK3"/>
<evidence type="ECO:0000256" key="4">
    <source>
        <dbReference type="ARBA" id="ARBA00023157"/>
    </source>
</evidence>
<dbReference type="PRINTS" id="PR00722">
    <property type="entry name" value="CHYMOTRYPSIN"/>
</dbReference>
<keyword evidence="8" id="KW-1185">Reference proteome</keyword>
<evidence type="ECO:0000256" key="2">
    <source>
        <dbReference type="ARBA" id="ARBA00022801"/>
    </source>
</evidence>
<reference evidence="7 8" key="1">
    <citation type="journal article" date="2001" name="Nature">
        <title>Initial sequencing and analysis of the human genome.</title>
        <authorList>
            <consortium name="International Human Genome Sequencing Consortium"/>
            <person name="Lander E.S."/>
            <person name="Linton L.M."/>
            <person name="Birren B."/>
            <person name="Nusbaum C."/>
            <person name="Zody M.C."/>
            <person name="Baldwin J."/>
            <person name="Devon K."/>
            <person name="Dewar K."/>
            <person name="Doyle M."/>
            <person name="FitzHugh W."/>
            <person name="Funke R."/>
            <person name="Gage D."/>
            <person name="Harris K."/>
            <person name="Heaford A."/>
            <person name="Howland J."/>
            <person name="Kann L."/>
            <person name="Lehoczky J."/>
            <person name="LeVine R."/>
            <person name="McEwan P."/>
            <person name="McKernan K."/>
            <person name="Meldrim J."/>
            <person name="Mesirov J.P."/>
            <person name="Miranda C."/>
            <person name="Morris W."/>
            <person name="Naylor J."/>
            <person name="Raymond C."/>
            <person name="Rosetti M."/>
            <person name="Santos R."/>
            <person name="Sheridan A."/>
            <person name="Sougnez C."/>
            <person name="Stange-Thomann N."/>
            <person name="Stojanovic N."/>
            <person name="Subramanian A."/>
            <person name="Wyman D."/>
            <person name="Rogers J."/>
            <person name="Sulston J."/>
            <person name="Ainscough R."/>
            <person name="Beck S."/>
            <person name="Bentley D."/>
            <person name="Burton J."/>
            <person name="Clee C."/>
            <person name="Carter N."/>
            <person name="Coulson A."/>
            <person name="Deadman R."/>
            <person name="Deloukas P."/>
            <person name="Dunham A."/>
            <person name="Dunham I."/>
            <person name="Durbin R."/>
            <person name="French L."/>
            <person name="Grafham D."/>
            <person name="Gregory S."/>
            <person name="Hubbard T."/>
            <person name="Humphray S."/>
            <person name="Hunt A."/>
            <person name="Jones M."/>
            <person name="Lloyd C."/>
            <person name="McMurray A."/>
            <person name="Matthews L."/>
            <person name="Mercer S."/>
            <person name="Milne S."/>
            <person name="Mullikin J.C."/>
            <person name="Mungall A."/>
            <person name="Plumb R."/>
            <person name="Ross M."/>
            <person name="Shownkeen R."/>
            <person name="Sims S."/>
            <person name="Waterston R.H."/>
            <person name="Wilson R.K."/>
            <person name="Hillier L.W."/>
            <person name="McPherson J.D."/>
            <person name="Marra M.A."/>
            <person name="Mardis E.R."/>
            <person name="Fulton L.A."/>
            <person name="Chinwalla A.T."/>
            <person name="Pepin K.H."/>
            <person name="Gish W.R."/>
            <person name="Chissoe S.L."/>
            <person name="Wendl M.C."/>
            <person name="Delehaunty K.D."/>
            <person name="Miner T.L."/>
            <person name="Delehaunty A."/>
            <person name="Kramer J.B."/>
            <person name="Cook L.L."/>
            <person name="Fulton R.S."/>
            <person name="Johnson D.L."/>
            <person name="Minx P.J."/>
            <person name="Clifton S.W."/>
            <person name="Hawkins T."/>
            <person name="Branscomb E."/>
            <person name="Predki P."/>
            <person name="Richardson P."/>
            <person name="Wenning S."/>
            <person name="Slezak T."/>
            <person name="Doggett N."/>
            <person name="Cheng J.F."/>
            <person name="Olsen A."/>
            <person name="Lucas S."/>
            <person name="Elkin C."/>
            <person name="Uberbacher E."/>
            <person name="Frazier M."/>
            <person name="Gibbs R.A."/>
            <person name="Muzny D.M."/>
            <person name="Scherer S.E."/>
            <person name="Bouck J.B."/>
            <person name="Sodergren E.J."/>
            <person name="Worley K.C."/>
            <person name="Rives C.M."/>
            <person name="Gorrell J.H."/>
            <person name="Metzker M.L."/>
            <person name="Naylor S.L."/>
            <person name="Kucherlapati R.S."/>
            <person name="Nelson D.L."/>
            <person name="Weinstock G.M."/>
            <person name="Sakaki Y."/>
            <person name="Fujiyama A."/>
            <person name="Hattori M."/>
            <person name="Yada T."/>
            <person name="Toyoda A."/>
            <person name="Itoh T."/>
            <person name="Kawagoe C."/>
            <person name="Watanabe H."/>
            <person name="Totoki Y."/>
            <person name="Taylor T."/>
            <person name="Weissenbach J."/>
            <person name="Heilig R."/>
            <person name="Saurin W."/>
            <person name="Artiguenave F."/>
            <person name="Brottier P."/>
            <person name="Bruls T."/>
            <person name="Pelletier E."/>
            <person name="Robert C."/>
            <person name="Wincker P."/>
            <person name="Smith D.R."/>
            <person name="Doucette-Stamm L."/>
            <person name="Rubenfield M."/>
            <person name="Weinstock K."/>
            <person name="Lee H.M."/>
            <person name="Dubois J."/>
            <person name="Rosenthal A."/>
            <person name="Platzer M."/>
            <person name="Nyakatura G."/>
            <person name="Taudien S."/>
            <person name="Rump A."/>
            <person name="Yang H."/>
            <person name="Yu J."/>
            <person name="Wang J."/>
            <person name="Huang G."/>
            <person name="Gu J."/>
            <person name="Hood L."/>
            <person name="Rowen L."/>
            <person name="Madan A."/>
            <person name="Qin S."/>
            <person name="Davis R.W."/>
            <person name="Federspiel N.A."/>
            <person name="Abola A.P."/>
            <person name="Proctor M.J."/>
            <person name="Myers R.M."/>
            <person name="Schmutz J."/>
            <person name="Dickson M."/>
            <person name="Grimwood J."/>
            <person name="Cox D.R."/>
            <person name="Olson M.V."/>
            <person name="Kaul R."/>
            <person name="Raymond C."/>
            <person name="Shimizu N."/>
            <person name="Kawasaki K."/>
            <person name="Minoshima S."/>
            <person name="Evans G.A."/>
            <person name="Athanasiou M."/>
            <person name="Schultz R."/>
            <person name="Roe B.A."/>
            <person name="Chen F."/>
            <person name="Pan H."/>
            <person name="Ramser J."/>
            <person name="Lehrach H."/>
            <person name="Reinhardt R."/>
            <person name="McCombie W.R."/>
            <person name="de la Bastide M."/>
            <person name="Dedhia N."/>
            <person name="Blocker H."/>
            <person name="Hornischer K."/>
            <person name="Nordsiek G."/>
            <person name="Agarwala R."/>
            <person name="Aravind L."/>
            <person name="Bailey J.A."/>
            <person name="Bateman A."/>
            <person name="Batzoglou S."/>
            <person name="Birney E."/>
            <person name="Bork P."/>
            <person name="Brown D.G."/>
            <person name="Burge C.B."/>
            <person name="Cerutti L."/>
            <person name="Chen H.C."/>
            <person name="Church D."/>
            <person name="Clamp M."/>
            <person name="Copley R.R."/>
            <person name="Doerks T."/>
            <person name="Eddy S.R."/>
            <person name="Eichler E.E."/>
            <person name="Furey T.S."/>
            <person name="Galagan J."/>
            <person name="Gilbert J.G."/>
            <person name="Harmon C."/>
            <person name="Hayashizaki Y."/>
            <person name="Haussler D."/>
            <person name="Hermjakob H."/>
            <person name="Hokamp K."/>
            <person name="Jang W."/>
            <person name="Johnson L.S."/>
            <person name="Jones T.A."/>
            <person name="Kasif S."/>
            <person name="Kaspryzk A."/>
            <person name="Kennedy S."/>
            <person name="Kent W.J."/>
            <person name="Kitts P."/>
            <person name="Koonin E.V."/>
            <person name="Korf I."/>
            <person name="Kulp D."/>
            <person name="Lancet D."/>
            <person name="Lowe T.M."/>
            <person name="McLysaght A."/>
            <person name="Mikkelsen T."/>
            <person name="Moran J.V."/>
            <person name="Mulder N."/>
            <person name="Pollara V.J."/>
            <person name="Ponting C.P."/>
            <person name="Schuler G."/>
            <person name="Schultz J."/>
            <person name="Slater G."/>
            <person name="Smit A.F."/>
            <person name="Stupka E."/>
            <person name="Szustakowski J."/>
            <person name="Thierry-Mieg D."/>
            <person name="Thierry-Mieg J."/>
            <person name="Wagner L."/>
            <person name="Wallis J."/>
            <person name="Wheeler R."/>
            <person name="Williams A."/>
            <person name="Wolf Y.I."/>
            <person name="Wolfe K.H."/>
            <person name="Yang S.P."/>
            <person name="Yeh R.F."/>
            <person name="Collins F."/>
            <person name="Guyer M.S."/>
            <person name="Peterson J."/>
            <person name="Felsenfeld A."/>
            <person name="Wetterstrand K.A."/>
            <person name="Patrinos A."/>
            <person name="Morgan M.J."/>
            <person name="de Jong P."/>
            <person name="Catanese J.J."/>
            <person name="Osoegawa K."/>
            <person name="Shizuya H."/>
            <person name="Choi S."/>
            <person name="Chen Y.J."/>
        </authorList>
    </citation>
    <scope>NUCLEOTIDE SEQUENCE [LARGE SCALE GENOMIC DNA]</scope>
</reference>
<dbReference type="PROSITE" id="PS50240">
    <property type="entry name" value="TRYPSIN_DOM"/>
    <property type="match status" value="1"/>
</dbReference>
<reference evidence="7" key="4">
    <citation type="submission" date="2025-08" db="UniProtKB">
        <authorList>
            <consortium name="Ensembl"/>
        </authorList>
    </citation>
    <scope>IDENTIFICATION</scope>
</reference>
<dbReference type="InterPro" id="IPR018114">
    <property type="entry name" value="TRYPSIN_HIS"/>
</dbReference>
<evidence type="ECO:0000256" key="5">
    <source>
        <dbReference type="SAM" id="SignalP"/>
    </source>
</evidence>
<proteinExistence type="predicted"/>
<evidence type="ECO:0000259" key="6">
    <source>
        <dbReference type="PROSITE" id="PS50240"/>
    </source>
</evidence>
<dbReference type="SUPFAM" id="SSF50494">
    <property type="entry name" value="Trypsin-like serine proteases"/>
    <property type="match status" value="1"/>
</dbReference>
<dbReference type="GeneTree" id="ENSGT00940000156020"/>